<dbReference type="Pfam" id="PF02596">
    <property type="entry name" value="DUF169"/>
    <property type="match status" value="1"/>
</dbReference>
<organism evidence="1 2">
    <name type="scientific">Anaerobacterium chartisolvens</name>
    <dbReference type="NCBI Taxonomy" id="1297424"/>
    <lineage>
        <taxon>Bacteria</taxon>
        <taxon>Bacillati</taxon>
        <taxon>Bacillota</taxon>
        <taxon>Clostridia</taxon>
        <taxon>Eubacteriales</taxon>
        <taxon>Oscillospiraceae</taxon>
        <taxon>Anaerobacterium</taxon>
    </lineage>
</organism>
<dbReference type="OrthoDB" id="9779322at2"/>
<name>A0A369B427_9FIRM</name>
<reference evidence="1 2" key="1">
    <citation type="submission" date="2018-07" db="EMBL/GenBank/DDBJ databases">
        <title>Genomic Encyclopedia of Type Strains, Phase IV (KMG-IV): sequencing the most valuable type-strain genomes for metagenomic binning, comparative biology and taxonomic classification.</title>
        <authorList>
            <person name="Goeker M."/>
        </authorList>
    </citation>
    <scope>NUCLEOTIDE SEQUENCE [LARGE SCALE GENOMIC DNA]</scope>
    <source>
        <strain evidence="1 2">DSM 27016</strain>
    </source>
</reference>
<sequence length="301" mass="33655">MNSAVSNYAELIEMLGPCKHPLAAYYTDTRPEKAIGPKGGFCIECDDISEITSGKVKVVDADKHKCAFSFLVRTLKNGMPSAFDAENFGCAGCKFAFGFSERLCGFNHHYLSTGVPGFNKGERYIKRPEDAVRFFSKPLEGRVPKGKYLVFDRMDNVIDKNIEPDVVVFFVNPEVLAGLVTLARFSSDSENLLETHFAAGCASIFAWPMMNIQKGRESAEIGFYDLTGRPFLEPKEMTFTAPYPLFLKMLASFKESFMTVEPEKNGPPNWWSIAKKRSKGAKTSLMMQVMTFIKGKFGNKK</sequence>
<gene>
    <name evidence="1" type="ORF">DFR58_11143</name>
</gene>
<dbReference type="EMBL" id="QPJT01000011">
    <property type="protein sequence ID" value="RCX16299.1"/>
    <property type="molecule type" value="Genomic_DNA"/>
</dbReference>
<dbReference type="Proteomes" id="UP000253034">
    <property type="component" value="Unassembled WGS sequence"/>
</dbReference>
<comment type="caution">
    <text evidence="1">The sequence shown here is derived from an EMBL/GenBank/DDBJ whole genome shotgun (WGS) entry which is preliminary data.</text>
</comment>
<evidence type="ECO:0000313" key="2">
    <source>
        <dbReference type="Proteomes" id="UP000253034"/>
    </source>
</evidence>
<keyword evidence="2" id="KW-1185">Reference proteome</keyword>
<protein>
    <submittedName>
        <fullName evidence="1">COG2043 family uncharacterized protein</fullName>
    </submittedName>
</protein>
<dbReference type="InterPro" id="IPR003748">
    <property type="entry name" value="DUF169"/>
</dbReference>
<dbReference type="RefSeq" id="WP_114297853.1">
    <property type="nucleotide sequence ID" value="NZ_QPJT01000011.1"/>
</dbReference>
<dbReference type="AlphaFoldDB" id="A0A369B427"/>
<evidence type="ECO:0000313" key="1">
    <source>
        <dbReference type="EMBL" id="RCX16299.1"/>
    </source>
</evidence>
<proteinExistence type="predicted"/>
<accession>A0A369B427</accession>